<evidence type="ECO:0000256" key="1">
    <source>
        <dbReference type="ARBA" id="ARBA00006484"/>
    </source>
</evidence>
<protein>
    <submittedName>
        <fullName evidence="3">Short-chain alcohol dehydrogenase</fullName>
    </submittedName>
</protein>
<dbReference type="EMBL" id="AB916619">
    <property type="protein sequence ID" value="BAP47475.1"/>
    <property type="molecule type" value="Genomic_DNA"/>
</dbReference>
<comment type="similarity">
    <text evidence="1">Belongs to the short-chain dehydrogenases/reductases (SDR) family.</text>
</comment>
<organism evidence="3">
    <name type="scientific">uncultured organism</name>
    <dbReference type="NCBI Taxonomy" id="155900"/>
    <lineage>
        <taxon>unclassified sequences</taxon>
        <taxon>environmental samples</taxon>
    </lineage>
</organism>
<dbReference type="FunFam" id="3.40.50.720:FF:000084">
    <property type="entry name" value="Short-chain dehydrogenase reductase"/>
    <property type="match status" value="1"/>
</dbReference>
<dbReference type="NCBIfam" id="NF005559">
    <property type="entry name" value="PRK07231.1"/>
    <property type="match status" value="1"/>
</dbReference>
<dbReference type="NCBIfam" id="NF009466">
    <property type="entry name" value="PRK12826.1-2"/>
    <property type="match status" value="1"/>
</dbReference>
<proteinExistence type="inferred from homology"/>
<accession>A0A090A1B6</accession>
<dbReference type="Pfam" id="PF13561">
    <property type="entry name" value="adh_short_C2"/>
    <property type="match status" value="1"/>
</dbReference>
<dbReference type="InterPro" id="IPR002347">
    <property type="entry name" value="SDR_fam"/>
</dbReference>
<dbReference type="PANTHER" id="PTHR24321">
    <property type="entry name" value="DEHYDROGENASES, SHORT CHAIN"/>
    <property type="match status" value="1"/>
</dbReference>
<reference evidence="3" key="1">
    <citation type="journal article" date="2014" name="Appl. Environ. Microbiol.">
        <title>Efficient PCR-Based Amplification of Diverse Alcohol Dehydrogenase Genes from Metagenomes for Improving Biocatalysis: Screening of Gene-Specific Amplicons from Metagenomes.</title>
        <authorList>
            <person name="Itoh N."/>
            <person name="Kariya S."/>
            <person name="Kurokawa J."/>
        </authorList>
    </citation>
    <scope>NUCLEOTIDE SEQUENCE</scope>
</reference>
<evidence type="ECO:0000313" key="3">
    <source>
        <dbReference type="EMBL" id="BAP47475.1"/>
    </source>
</evidence>
<dbReference type="Gene3D" id="3.40.50.720">
    <property type="entry name" value="NAD(P)-binding Rossmann-like Domain"/>
    <property type="match status" value="1"/>
</dbReference>
<dbReference type="PRINTS" id="PR00081">
    <property type="entry name" value="GDHRDH"/>
</dbReference>
<dbReference type="PANTHER" id="PTHR24321:SF8">
    <property type="entry name" value="ESTRADIOL 17-BETA-DEHYDROGENASE 8-RELATED"/>
    <property type="match status" value="1"/>
</dbReference>
<name>A0A090A1B6_9ZZZZ</name>
<evidence type="ECO:0000256" key="2">
    <source>
        <dbReference type="ARBA" id="ARBA00023002"/>
    </source>
</evidence>
<dbReference type="PROSITE" id="PS00061">
    <property type="entry name" value="ADH_SHORT"/>
    <property type="match status" value="1"/>
</dbReference>
<dbReference type="AlphaFoldDB" id="A0A090A1B6"/>
<sequence length="252" mass="26137">MAQYDVADRSAIVTGGASGIGAAVVEKFAGNGAKVVVADFDEVGGRAMVDKLTADGKTASFFKVDVAEPDQVEAMVRHAVDTYGGLHIAVNNAGIGGASAPTGEYGIDDWKQVIDINLNGVFYGLRYEIPAMLESGGGAIVNVASILGSVGFANAPAYVAAKHGVVGLTKNAAIEYATQNIRVVSVGPGFIKTPLLDKNLDEETMKVIAGMHPVQRMGTPDEVANLITYLVSDEASFLTGGYYLVDGGYTAQ</sequence>
<dbReference type="PRINTS" id="PR00080">
    <property type="entry name" value="SDRFAMILY"/>
</dbReference>
<dbReference type="SUPFAM" id="SSF51735">
    <property type="entry name" value="NAD(P)-binding Rossmann-fold domains"/>
    <property type="match status" value="1"/>
</dbReference>
<dbReference type="GO" id="GO:0016491">
    <property type="term" value="F:oxidoreductase activity"/>
    <property type="evidence" value="ECO:0007669"/>
    <property type="project" value="UniProtKB-KW"/>
</dbReference>
<dbReference type="InterPro" id="IPR020904">
    <property type="entry name" value="Sc_DH/Rdtase_CS"/>
</dbReference>
<keyword evidence="2" id="KW-0560">Oxidoreductase</keyword>
<dbReference type="InterPro" id="IPR036291">
    <property type="entry name" value="NAD(P)-bd_dom_sf"/>
</dbReference>